<dbReference type="SUPFAM" id="SSF53448">
    <property type="entry name" value="Nucleotide-diphospho-sugar transferases"/>
    <property type="match status" value="1"/>
</dbReference>
<dbReference type="OrthoDB" id="2014201at2759"/>
<reference evidence="1" key="2">
    <citation type="journal article" date="2023" name="IMA Fungus">
        <title>Comparative genomic study of the Penicillium genus elucidates a diverse pangenome and 15 lateral gene transfer events.</title>
        <authorList>
            <person name="Petersen C."/>
            <person name="Sorensen T."/>
            <person name="Nielsen M.R."/>
            <person name="Sondergaard T.E."/>
            <person name="Sorensen J.L."/>
            <person name="Fitzpatrick D.A."/>
            <person name="Frisvad J.C."/>
            <person name="Nielsen K.L."/>
        </authorList>
    </citation>
    <scope>NUCLEOTIDE SEQUENCE</scope>
    <source>
        <strain evidence="1">IBT 30069</strain>
    </source>
</reference>
<dbReference type="Pfam" id="PF01501">
    <property type="entry name" value="Glyco_transf_8"/>
    <property type="match status" value="1"/>
</dbReference>
<dbReference type="InterPro" id="IPR050587">
    <property type="entry name" value="GNT1/Glycosyltrans_8"/>
</dbReference>
<keyword evidence="2" id="KW-1185">Reference proteome</keyword>
<proteinExistence type="predicted"/>
<evidence type="ECO:0008006" key="3">
    <source>
        <dbReference type="Google" id="ProtNLM"/>
    </source>
</evidence>
<dbReference type="PANTHER" id="PTHR11183">
    <property type="entry name" value="GLYCOGENIN SUBFAMILY MEMBER"/>
    <property type="match status" value="1"/>
</dbReference>
<dbReference type="Proteomes" id="UP001149165">
    <property type="component" value="Unassembled WGS sequence"/>
</dbReference>
<reference evidence="1" key="1">
    <citation type="submission" date="2022-11" db="EMBL/GenBank/DDBJ databases">
        <authorList>
            <person name="Petersen C."/>
        </authorList>
    </citation>
    <scope>NUCLEOTIDE SEQUENCE</scope>
    <source>
        <strain evidence="1">IBT 30069</strain>
    </source>
</reference>
<dbReference type="EMBL" id="JAPQKH010000003">
    <property type="protein sequence ID" value="KAJ5107269.1"/>
    <property type="molecule type" value="Genomic_DNA"/>
</dbReference>
<comment type="caution">
    <text evidence="1">The sequence shown here is derived from an EMBL/GenBank/DDBJ whole genome shotgun (WGS) entry which is preliminary data.</text>
</comment>
<dbReference type="Gene3D" id="3.90.550.10">
    <property type="entry name" value="Spore Coat Polysaccharide Biosynthesis Protein SpsA, Chain A"/>
    <property type="match status" value="1"/>
</dbReference>
<evidence type="ECO:0000313" key="1">
    <source>
        <dbReference type="EMBL" id="KAJ5107269.1"/>
    </source>
</evidence>
<accession>A0A9W9FVR2</accession>
<gene>
    <name evidence="1" type="ORF">N7456_003944</name>
</gene>
<organism evidence="1 2">
    <name type="scientific">Penicillium angulare</name>
    <dbReference type="NCBI Taxonomy" id="116970"/>
    <lineage>
        <taxon>Eukaryota</taxon>
        <taxon>Fungi</taxon>
        <taxon>Dikarya</taxon>
        <taxon>Ascomycota</taxon>
        <taxon>Pezizomycotina</taxon>
        <taxon>Eurotiomycetes</taxon>
        <taxon>Eurotiomycetidae</taxon>
        <taxon>Eurotiales</taxon>
        <taxon>Aspergillaceae</taxon>
        <taxon>Penicillium</taxon>
    </lineage>
</organism>
<evidence type="ECO:0000313" key="2">
    <source>
        <dbReference type="Proteomes" id="UP001149165"/>
    </source>
</evidence>
<name>A0A9W9FVR2_9EURO</name>
<dbReference type="InterPro" id="IPR002495">
    <property type="entry name" value="Glyco_trans_8"/>
</dbReference>
<sequence length="331" mass="38510">MGSVTKGTTRSYCFKKVVLLTLLGVALWLSSTYKLSDFTQTLRSTLRSEPRIPRYAFATILTGGNDHDYPEVNEPYFEAARLLNFQILHNPRTQTHIDGVPFLVLVTPDVPSKHRDMLTREGATVIPIENISHDWSCPEWKRWHDKLVRLNLWRLEDYDKIIFFNADTILFNQIDDLFRYSGTATRATSNPTRNMPSQYMIAGTHDSWTEWALTSFPDQDFYDGENYMDKGFFVLRPSKALFEYYMEILSGWGEFESEYPEQDLLNYAHRLDGPMPWQQLGPGWNAQSATKVEYENGLRSIRHKWWLQMGDDFVGKKVGMAMGQMKAYLNH</sequence>
<dbReference type="GO" id="GO:0016757">
    <property type="term" value="F:glycosyltransferase activity"/>
    <property type="evidence" value="ECO:0007669"/>
    <property type="project" value="InterPro"/>
</dbReference>
<dbReference type="InterPro" id="IPR029044">
    <property type="entry name" value="Nucleotide-diphossugar_trans"/>
</dbReference>
<dbReference type="AlphaFoldDB" id="A0A9W9FVR2"/>
<protein>
    <recommendedName>
        <fullName evidence="3">Nucleotide-diphospho-sugar transferase</fullName>
    </recommendedName>
</protein>